<dbReference type="InterPro" id="IPR000008">
    <property type="entry name" value="C2_dom"/>
</dbReference>
<feature type="domain" description="C2" evidence="2">
    <location>
        <begin position="1"/>
        <end position="110"/>
    </location>
</feature>
<dbReference type="InterPro" id="IPR044750">
    <property type="entry name" value="C2_SRC2/BAP"/>
</dbReference>
<name>A0AA38TCY3_9ASTR</name>
<sequence length="230" mass="23890">MVSRILDLTLISAKELKNVSLAGKMDVYAVVSISGTTQKFKTTVGKDGGPNPTWNFPMKFTVEEAAVVNNCLTLVVKIKAAGMFVNRQLGQVQLPIKDLMEGITAEGKPTQVVTLPVIRKWCSGDKPKGDVTFSYKFGGKLISKKATSTPNLSSSSSQPRQQETTSTSCCSNLEKKILVRNKRKIKRGSDFPTAMANCGGSCGGGDGCGGCGGGCCGGCGSGCGGGCGGD</sequence>
<evidence type="ECO:0000313" key="3">
    <source>
        <dbReference type="EMBL" id="KAJ9554688.1"/>
    </source>
</evidence>
<dbReference type="SMART" id="SM00239">
    <property type="entry name" value="C2"/>
    <property type="match status" value="1"/>
</dbReference>
<feature type="compositionally biased region" description="Low complexity" evidence="1">
    <location>
        <begin position="147"/>
        <end position="168"/>
    </location>
</feature>
<dbReference type="Gene3D" id="2.60.40.150">
    <property type="entry name" value="C2 domain"/>
    <property type="match status" value="1"/>
</dbReference>
<organism evidence="3 4">
    <name type="scientific">Centaurea solstitialis</name>
    <name type="common">yellow star-thistle</name>
    <dbReference type="NCBI Taxonomy" id="347529"/>
    <lineage>
        <taxon>Eukaryota</taxon>
        <taxon>Viridiplantae</taxon>
        <taxon>Streptophyta</taxon>
        <taxon>Embryophyta</taxon>
        <taxon>Tracheophyta</taxon>
        <taxon>Spermatophyta</taxon>
        <taxon>Magnoliopsida</taxon>
        <taxon>eudicotyledons</taxon>
        <taxon>Gunneridae</taxon>
        <taxon>Pentapetalae</taxon>
        <taxon>asterids</taxon>
        <taxon>campanulids</taxon>
        <taxon>Asterales</taxon>
        <taxon>Asteraceae</taxon>
        <taxon>Carduoideae</taxon>
        <taxon>Cardueae</taxon>
        <taxon>Centaureinae</taxon>
        <taxon>Centaurea</taxon>
    </lineage>
</organism>
<dbReference type="Pfam" id="PF00168">
    <property type="entry name" value="C2"/>
    <property type="match status" value="1"/>
</dbReference>
<dbReference type="AlphaFoldDB" id="A0AA38TCY3"/>
<proteinExistence type="predicted"/>
<dbReference type="SUPFAM" id="SSF49562">
    <property type="entry name" value="C2 domain (Calcium/lipid-binding domain, CaLB)"/>
    <property type="match status" value="1"/>
</dbReference>
<feature type="region of interest" description="Disordered" evidence="1">
    <location>
        <begin position="145"/>
        <end position="169"/>
    </location>
</feature>
<evidence type="ECO:0000313" key="4">
    <source>
        <dbReference type="Proteomes" id="UP001172457"/>
    </source>
</evidence>
<dbReference type="Proteomes" id="UP001172457">
    <property type="component" value="Chromosome 3"/>
</dbReference>
<dbReference type="CDD" id="cd04051">
    <property type="entry name" value="C2_SRC2_like"/>
    <property type="match status" value="1"/>
</dbReference>
<gene>
    <name evidence="3" type="ORF">OSB04_009302</name>
</gene>
<dbReference type="EMBL" id="JARYMX010000003">
    <property type="protein sequence ID" value="KAJ9554688.1"/>
    <property type="molecule type" value="Genomic_DNA"/>
</dbReference>
<dbReference type="PANTHER" id="PTHR32246">
    <property type="entry name" value="INGRESSION PROTEIN FIC1"/>
    <property type="match status" value="1"/>
</dbReference>
<comment type="caution">
    <text evidence="3">The sequence shown here is derived from an EMBL/GenBank/DDBJ whole genome shotgun (WGS) entry which is preliminary data.</text>
</comment>
<keyword evidence="4" id="KW-1185">Reference proteome</keyword>
<dbReference type="GO" id="GO:0006952">
    <property type="term" value="P:defense response"/>
    <property type="evidence" value="ECO:0007669"/>
    <property type="project" value="InterPro"/>
</dbReference>
<evidence type="ECO:0000259" key="2">
    <source>
        <dbReference type="PROSITE" id="PS50004"/>
    </source>
</evidence>
<accession>A0AA38TCY3</accession>
<protein>
    <recommendedName>
        <fullName evidence="2">C2 domain-containing protein</fullName>
    </recommendedName>
</protein>
<dbReference type="PANTHER" id="PTHR32246:SF173">
    <property type="entry name" value="C2 DOMAIN-CONTAINING PROTEIN"/>
    <property type="match status" value="1"/>
</dbReference>
<evidence type="ECO:0000256" key="1">
    <source>
        <dbReference type="SAM" id="MobiDB-lite"/>
    </source>
</evidence>
<dbReference type="PROSITE" id="PS50004">
    <property type="entry name" value="C2"/>
    <property type="match status" value="1"/>
</dbReference>
<reference evidence="3" key="1">
    <citation type="submission" date="2023-03" db="EMBL/GenBank/DDBJ databases">
        <title>Chromosome-scale reference genome and RAD-based genetic map of yellow starthistle (Centaurea solstitialis) reveal putative structural variation and QTLs associated with invader traits.</title>
        <authorList>
            <person name="Reatini B."/>
            <person name="Cang F.A."/>
            <person name="Jiang Q."/>
            <person name="Mckibben M.T.W."/>
            <person name="Barker M.S."/>
            <person name="Rieseberg L.H."/>
            <person name="Dlugosch K.M."/>
        </authorList>
    </citation>
    <scope>NUCLEOTIDE SEQUENCE</scope>
    <source>
        <strain evidence="3">CAN-66</strain>
        <tissue evidence="3">Leaf</tissue>
    </source>
</reference>
<dbReference type="InterPro" id="IPR035892">
    <property type="entry name" value="C2_domain_sf"/>
</dbReference>